<name>A0A3F3H349_9LACO</name>
<dbReference type="RefSeq" id="WP_059376643.1">
    <property type="nucleotide sequence ID" value="NZ_DF968063.1"/>
</dbReference>
<keyword evidence="2" id="KW-1185">Reference proteome</keyword>
<dbReference type="Pfam" id="PF06107">
    <property type="entry name" value="DUF951"/>
    <property type="match status" value="1"/>
</dbReference>
<dbReference type="AlphaFoldDB" id="A0A3F3H349"/>
<dbReference type="PANTHER" id="PTHR38455:SF1">
    <property type="entry name" value="DUF951 DOMAIN-CONTAINING PROTEIN"/>
    <property type="match status" value="1"/>
</dbReference>
<evidence type="ECO:0000313" key="2">
    <source>
        <dbReference type="Proteomes" id="UP000061227"/>
    </source>
</evidence>
<sequence length="69" mass="7908">MAEAIQYGLHDLVEMKKPHACGTNAWVINRLGADIKITCSNCNRTIMLTRFNFEKRLKKVLKKSDEQAD</sequence>
<dbReference type="PIRSF" id="PIRSF037263">
    <property type="entry name" value="DUF951_bac"/>
    <property type="match status" value="1"/>
</dbReference>
<dbReference type="OrthoDB" id="9802710at2"/>
<dbReference type="EMBL" id="DF968063">
    <property type="protein sequence ID" value="GAP02550.1"/>
    <property type="molecule type" value="Genomic_DNA"/>
</dbReference>
<evidence type="ECO:0000313" key="1">
    <source>
        <dbReference type="EMBL" id="GAP02550.1"/>
    </source>
</evidence>
<dbReference type="STRING" id="220714.SAMN05660469_0030"/>
<evidence type="ECO:0008006" key="3">
    <source>
        <dbReference type="Google" id="ProtNLM"/>
    </source>
</evidence>
<proteinExistence type="predicted"/>
<protein>
    <recommendedName>
        <fullName evidence="3">DUF951 domain-containing protein</fullName>
    </recommendedName>
</protein>
<dbReference type="PANTHER" id="PTHR38455">
    <property type="entry name" value="HYPOTHETICAL CYTOSOLIC PROTEIN"/>
    <property type="match status" value="1"/>
</dbReference>
<dbReference type="Proteomes" id="UP000061227">
    <property type="component" value="Unassembled WGS sequence"/>
</dbReference>
<organism evidence="1 2">
    <name type="scientific">Fructobacillus pseudoficulneus</name>
    <dbReference type="NCBI Taxonomy" id="220714"/>
    <lineage>
        <taxon>Bacteria</taxon>
        <taxon>Bacillati</taxon>
        <taxon>Bacillota</taxon>
        <taxon>Bacilli</taxon>
        <taxon>Lactobacillales</taxon>
        <taxon>Lactobacillaceae</taxon>
        <taxon>Fructobacillus</taxon>
    </lineage>
</organism>
<gene>
    <name evidence="1" type="ORF">FPFC_014340</name>
</gene>
<accession>A0A3F3H349</accession>
<dbReference type="InterPro" id="IPR009296">
    <property type="entry name" value="DUF951"/>
</dbReference>
<reference evidence="1 2" key="1">
    <citation type="journal article" date="2015" name="BMC Genomics">
        <title>Comparative genomics of Fructobacillus spp. and Leuconostoc spp. reveals niche-specific evolution of Fructobacillus spp.</title>
        <authorList>
            <person name="Endo A."/>
            <person name="Tanizawa Y."/>
            <person name="Tanaka N."/>
            <person name="Maeno S."/>
            <person name="Kumar H."/>
            <person name="Shiwa Y."/>
            <person name="Okada S."/>
            <person name="Yoshikawa H."/>
            <person name="Dicks L."/>
            <person name="Nakagawa J."/>
            <person name="Arita M."/>
        </authorList>
    </citation>
    <scope>NUCLEOTIDE SEQUENCE [LARGE SCALE GENOMIC DNA]</scope>
    <source>
        <strain evidence="1 2">DSM 15468</strain>
    </source>
</reference>